<evidence type="ECO:0000313" key="2">
    <source>
        <dbReference type="EMBL" id="SHM16320.1"/>
    </source>
</evidence>
<dbReference type="Proteomes" id="UP000186002">
    <property type="component" value="Unassembled WGS sequence"/>
</dbReference>
<accession>A0A1M7GJ75</accession>
<feature type="chain" id="PRO_5013020219" evidence="1">
    <location>
        <begin position="22"/>
        <end position="174"/>
    </location>
</feature>
<feature type="signal peptide" evidence="1">
    <location>
        <begin position="1"/>
        <end position="21"/>
    </location>
</feature>
<name>A0A1M7GJ75_9HYPH</name>
<gene>
    <name evidence="2" type="ORF">SAMN05444272_1941</name>
</gene>
<reference evidence="2 3" key="1">
    <citation type="submission" date="2016-11" db="EMBL/GenBank/DDBJ databases">
        <authorList>
            <person name="Jaros S."/>
            <person name="Januszkiewicz K."/>
            <person name="Wedrychowicz H."/>
        </authorList>
    </citation>
    <scope>NUCLEOTIDE SEQUENCE [LARGE SCALE GENOMIC DNA]</scope>
    <source>
        <strain evidence="2 3">DSM 22153</strain>
    </source>
</reference>
<sequence length="174" mass="19100">MQLKLLTAALLALLTWQGALAQVKNNDESEWTPDVYGVRHFSGLRCPDVVGFVFRTKLLSADADRMAGCVYAGDAGMQLVLRSHLGGTGAKAAEAFLRDYKAAGFREVSLTGPASRGISFQTRDWAPGILCETLWYFNGKKSDYSLWMSYSLPSQEGDIAPVLKAFEDLLARQN</sequence>
<protein>
    <submittedName>
        <fullName evidence="2">Uncharacterized protein</fullName>
    </submittedName>
</protein>
<dbReference type="STRING" id="735517.SAMN05444272_1941"/>
<evidence type="ECO:0000313" key="3">
    <source>
        <dbReference type="Proteomes" id="UP000186002"/>
    </source>
</evidence>
<keyword evidence="1" id="KW-0732">Signal</keyword>
<proteinExistence type="predicted"/>
<evidence type="ECO:0000256" key="1">
    <source>
        <dbReference type="SAM" id="SignalP"/>
    </source>
</evidence>
<keyword evidence="3" id="KW-1185">Reference proteome</keyword>
<organism evidence="2 3">
    <name type="scientific">Roseibium suaedae</name>
    <dbReference type="NCBI Taxonomy" id="735517"/>
    <lineage>
        <taxon>Bacteria</taxon>
        <taxon>Pseudomonadati</taxon>
        <taxon>Pseudomonadota</taxon>
        <taxon>Alphaproteobacteria</taxon>
        <taxon>Hyphomicrobiales</taxon>
        <taxon>Stappiaceae</taxon>
        <taxon>Roseibium</taxon>
    </lineage>
</organism>
<dbReference type="RefSeq" id="WP_208980037.1">
    <property type="nucleotide sequence ID" value="NZ_FRBW01000002.1"/>
</dbReference>
<dbReference type="AlphaFoldDB" id="A0A1M7GJ75"/>
<dbReference type="EMBL" id="FRBW01000002">
    <property type="protein sequence ID" value="SHM16320.1"/>
    <property type="molecule type" value="Genomic_DNA"/>
</dbReference>